<proteinExistence type="predicted"/>
<evidence type="ECO:0000313" key="2">
    <source>
        <dbReference type="EMBL" id="KAL0977894.1"/>
    </source>
</evidence>
<feature type="region of interest" description="Disordered" evidence="1">
    <location>
        <begin position="69"/>
        <end position="91"/>
    </location>
</feature>
<organism evidence="2 3">
    <name type="scientific">Umbra pygmaea</name>
    <name type="common">Eastern mudminnow</name>
    <dbReference type="NCBI Taxonomy" id="75934"/>
    <lineage>
        <taxon>Eukaryota</taxon>
        <taxon>Metazoa</taxon>
        <taxon>Chordata</taxon>
        <taxon>Craniata</taxon>
        <taxon>Vertebrata</taxon>
        <taxon>Euteleostomi</taxon>
        <taxon>Actinopterygii</taxon>
        <taxon>Neopterygii</taxon>
        <taxon>Teleostei</taxon>
        <taxon>Protacanthopterygii</taxon>
        <taxon>Esociformes</taxon>
        <taxon>Umbridae</taxon>
        <taxon>Umbra</taxon>
    </lineage>
</organism>
<dbReference type="EMBL" id="JAGEUA010000005">
    <property type="protein sequence ID" value="KAL0977894.1"/>
    <property type="molecule type" value="Genomic_DNA"/>
</dbReference>
<comment type="caution">
    <text evidence="2">The sequence shown here is derived from an EMBL/GenBank/DDBJ whole genome shotgun (WGS) entry which is preliminary data.</text>
</comment>
<dbReference type="Proteomes" id="UP001557470">
    <property type="component" value="Unassembled WGS sequence"/>
</dbReference>
<evidence type="ECO:0008006" key="4">
    <source>
        <dbReference type="Google" id="ProtNLM"/>
    </source>
</evidence>
<accession>A0ABD0WLZ0</accession>
<name>A0ABD0WLZ0_UMBPY</name>
<reference evidence="2 3" key="1">
    <citation type="submission" date="2024-06" db="EMBL/GenBank/DDBJ databases">
        <authorList>
            <person name="Pan Q."/>
            <person name="Wen M."/>
            <person name="Jouanno E."/>
            <person name="Zahm M."/>
            <person name="Klopp C."/>
            <person name="Cabau C."/>
            <person name="Louis A."/>
            <person name="Berthelot C."/>
            <person name="Parey E."/>
            <person name="Roest Crollius H."/>
            <person name="Montfort J."/>
            <person name="Robinson-Rechavi M."/>
            <person name="Bouchez O."/>
            <person name="Lampietro C."/>
            <person name="Lopez Roques C."/>
            <person name="Donnadieu C."/>
            <person name="Postlethwait J."/>
            <person name="Bobe J."/>
            <person name="Verreycken H."/>
            <person name="Guiguen Y."/>
        </authorList>
    </citation>
    <scope>NUCLEOTIDE SEQUENCE [LARGE SCALE GENOMIC DNA]</scope>
    <source>
        <strain evidence="2">Up_M1</strain>
        <tissue evidence="2">Testis</tissue>
    </source>
</reference>
<protein>
    <recommendedName>
        <fullName evidence="4">Secreted protein</fullName>
    </recommendedName>
</protein>
<dbReference type="AlphaFoldDB" id="A0ABD0WLZ0"/>
<evidence type="ECO:0000313" key="3">
    <source>
        <dbReference type="Proteomes" id="UP001557470"/>
    </source>
</evidence>
<gene>
    <name evidence="2" type="ORF">UPYG_G00162890</name>
</gene>
<evidence type="ECO:0000256" key="1">
    <source>
        <dbReference type="SAM" id="MobiDB-lite"/>
    </source>
</evidence>
<sequence>MAQLALLGVVATATTEEKSVRVLMLRRSRYRIEGDVAVRHEQMGTSRSTGKTLSHTRFAKLSYSTLSDQGGSMLLDQHPGKTSGGNAMATL</sequence>
<keyword evidence="3" id="KW-1185">Reference proteome</keyword>